<keyword evidence="2" id="KW-1185">Reference proteome</keyword>
<reference evidence="1" key="2">
    <citation type="journal article" date="2024" name="Plant">
        <title>Genomic evolution and insights into agronomic trait innovations of Sesamum species.</title>
        <authorList>
            <person name="Miao H."/>
            <person name="Wang L."/>
            <person name="Qu L."/>
            <person name="Liu H."/>
            <person name="Sun Y."/>
            <person name="Le M."/>
            <person name="Wang Q."/>
            <person name="Wei S."/>
            <person name="Zheng Y."/>
            <person name="Lin W."/>
            <person name="Duan Y."/>
            <person name="Cao H."/>
            <person name="Xiong S."/>
            <person name="Wang X."/>
            <person name="Wei L."/>
            <person name="Li C."/>
            <person name="Ma Q."/>
            <person name="Ju M."/>
            <person name="Zhao R."/>
            <person name="Li G."/>
            <person name="Mu C."/>
            <person name="Tian Q."/>
            <person name="Mei H."/>
            <person name="Zhang T."/>
            <person name="Gao T."/>
            <person name="Zhang H."/>
        </authorList>
    </citation>
    <scope>NUCLEOTIDE SEQUENCE</scope>
    <source>
        <strain evidence="1">3651</strain>
    </source>
</reference>
<protein>
    <submittedName>
        <fullName evidence="1">Uncharacterized protein</fullName>
    </submittedName>
</protein>
<dbReference type="Proteomes" id="UP001293254">
    <property type="component" value="Unassembled WGS sequence"/>
</dbReference>
<accession>A0AAE2CKI0</accession>
<evidence type="ECO:0000313" key="2">
    <source>
        <dbReference type="Proteomes" id="UP001293254"/>
    </source>
</evidence>
<evidence type="ECO:0000313" key="1">
    <source>
        <dbReference type="EMBL" id="KAK4425522.1"/>
    </source>
</evidence>
<proteinExistence type="predicted"/>
<name>A0AAE2CKI0_9LAMI</name>
<comment type="caution">
    <text evidence="1">The sequence shown here is derived from an EMBL/GenBank/DDBJ whole genome shotgun (WGS) entry which is preliminary data.</text>
</comment>
<sequence length="163" mass="17878">MAACADCLLLGSGTDFEFAVGSDSVVWVWETKLGSVINVAMRRDYSWYRSCCSNGADRSAMGLNVRVQDLKLLTVEHQGRSCCRDNSFFAICVGLQGSLYIKMEICASLFLGHSVVWDVGFQGWKMTMNAADNSKSMTSGVFGKDERLKRSVIETSVCGRQSG</sequence>
<reference evidence="1" key="1">
    <citation type="submission" date="2020-06" db="EMBL/GenBank/DDBJ databases">
        <authorList>
            <person name="Li T."/>
            <person name="Hu X."/>
            <person name="Zhang T."/>
            <person name="Song X."/>
            <person name="Zhang H."/>
            <person name="Dai N."/>
            <person name="Sheng W."/>
            <person name="Hou X."/>
            <person name="Wei L."/>
        </authorList>
    </citation>
    <scope>NUCLEOTIDE SEQUENCE</scope>
    <source>
        <strain evidence="1">3651</strain>
        <tissue evidence="1">Leaf</tissue>
    </source>
</reference>
<organism evidence="1 2">
    <name type="scientific">Sesamum alatum</name>
    <dbReference type="NCBI Taxonomy" id="300844"/>
    <lineage>
        <taxon>Eukaryota</taxon>
        <taxon>Viridiplantae</taxon>
        <taxon>Streptophyta</taxon>
        <taxon>Embryophyta</taxon>
        <taxon>Tracheophyta</taxon>
        <taxon>Spermatophyta</taxon>
        <taxon>Magnoliopsida</taxon>
        <taxon>eudicotyledons</taxon>
        <taxon>Gunneridae</taxon>
        <taxon>Pentapetalae</taxon>
        <taxon>asterids</taxon>
        <taxon>lamiids</taxon>
        <taxon>Lamiales</taxon>
        <taxon>Pedaliaceae</taxon>
        <taxon>Sesamum</taxon>
    </lineage>
</organism>
<gene>
    <name evidence="1" type="ORF">Salat_1746200</name>
</gene>
<dbReference type="EMBL" id="JACGWO010000006">
    <property type="protein sequence ID" value="KAK4425522.1"/>
    <property type="molecule type" value="Genomic_DNA"/>
</dbReference>
<dbReference type="AlphaFoldDB" id="A0AAE2CKI0"/>